<evidence type="ECO:0000313" key="3">
    <source>
        <dbReference type="Proteomes" id="UP001157125"/>
    </source>
</evidence>
<gene>
    <name evidence="2" type="ORF">GCM10025876_25960</name>
</gene>
<dbReference type="RefSeq" id="WP_284328543.1">
    <property type="nucleotide sequence ID" value="NZ_BSUN01000001.1"/>
</dbReference>
<reference evidence="3" key="1">
    <citation type="journal article" date="2019" name="Int. J. Syst. Evol. Microbiol.">
        <title>The Global Catalogue of Microorganisms (GCM) 10K type strain sequencing project: providing services to taxonomists for standard genome sequencing and annotation.</title>
        <authorList>
            <consortium name="The Broad Institute Genomics Platform"/>
            <consortium name="The Broad Institute Genome Sequencing Center for Infectious Disease"/>
            <person name="Wu L."/>
            <person name="Ma J."/>
        </authorList>
    </citation>
    <scope>NUCLEOTIDE SEQUENCE [LARGE SCALE GENOMIC DNA]</scope>
    <source>
        <strain evidence="3">NBRC 112299</strain>
    </source>
</reference>
<organism evidence="2 3">
    <name type="scientific">Demequina litorisediminis</name>
    <dbReference type="NCBI Taxonomy" id="1849022"/>
    <lineage>
        <taxon>Bacteria</taxon>
        <taxon>Bacillati</taxon>
        <taxon>Actinomycetota</taxon>
        <taxon>Actinomycetes</taxon>
        <taxon>Micrococcales</taxon>
        <taxon>Demequinaceae</taxon>
        <taxon>Demequina</taxon>
    </lineage>
</organism>
<name>A0ABQ6IGU3_9MICO</name>
<accession>A0ABQ6IGU3</accession>
<dbReference type="InterPro" id="IPR013693">
    <property type="entry name" value="SpoIID/LytB_N"/>
</dbReference>
<dbReference type="Proteomes" id="UP001157125">
    <property type="component" value="Unassembled WGS sequence"/>
</dbReference>
<keyword evidence="3" id="KW-1185">Reference proteome</keyword>
<dbReference type="Pfam" id="PF08486">
    <property type="entry name" value="SpoIID"/>
    <property type="match status" value="1"/>
</dbReference>
<comment type="caution">
    <text evidence="2">The sequence shown here is derived from an EMBL/GenBank/DDBJ whole genome shotgun (WGS) entry which is preliminary data.</text>
</comment>
<proteinExistence type="predicted"/>
<dbReference type="NCBIfam" id="TIGR02669">
    <property type="entry name" value="SpoIID_LytB"/>
    <property type="match status" value="1"/>
</dbReference>
<dbReference type="InterPro" id="IPR013486">
    <property type="entry name" value="SpoIID/LytB"/>
</dbReference>
<evidence type="ECO:0000313" key="2">
    <source>
        <dbReference type="EMBL" id="GMA36392.1"/>
    </source>
</evidence>
<protein>
    <recommendedName>
        <fullName evidence="1">Sporulation stage II protein D amidase enhancer LytB N-terminal domain-containing protein</fullName>
    </recommendedName>
</protein>
<dbReference type="EMBL" id="BSUN01000001">
    <property type="protein sequence ID" value="GMA36392.1"/>
    <property type="molecule type" value="Genomic_DNA"/>
</dbReference>
<evidence type="ECO:0000259" key="1">
    <source>
        <dbReference type="Pfam" id="PF08486"/>
    </source>
</evidence>
<feature type="domain" description="Sporulation stage II protein D amidase enhancer LytB N-terminal" evidence="1">
    <location>
        <begin position="1"/>
        <end position="81"/>
    </location>
</feature>
<sequence>MPSSWDTDALQAQAIVARGYALRQMNNYSANCNCHIYDDTRDQNFTGWNKENEGTNAYYGKRWVDAVNRTTSGSKGKVLTYGGSIAQTYYFSSSGGQTESSKDIWGGTFAYLTSVDDPWSESSINPMRSWSQTLTQAKARSVFGLSDVVSIKVTGRTAGGSDAAATKVTATSSTGKTSSITGAERIRSNLAAGTSPWIWSFTAKY</sequence>